<reference evidence="1 2" key="1">
    <citation type="submission" date="2020-07" db="EMBL/GenBank/DDBJ databases">
        <title>Genomic Encyclopedia of Type Strains, Phase IV (KMG-IV): sequencing the most valuable type-strain genomes for metagenomic binning, comparative biology and taxonomic classification.</title>
        <authorList>
            <person name="Goeker M."/>
        </authorList>
    </citation>
    <scope>NUCLEOTIDE SEQUENCE [LARGE SCALE GENOMIC DNA]</scope>
    <source>
        <strain evidence="1 2">DSM 45533</strain>
    </source>
</reference>
<organism evidence="1 2">
    <name type="scientific">Nonomuraea soli</name>
    <dbReference type="NCBI Taxonomy" id="1032476"/>
    <lineage>
        <taxon>Bacteria</taxon>
        <taxon>Bacillati</taxon>
        <taxon>Actinomycetota</taxon>
        <taxon>Actinomycetes</taxon>
        <taxon>Streptosporangiales</taxon>
        <taxon>Streptosporangiaceae</taxon>
        <taxon>Nonomuraea</taxon>
    </lineage>
</organism>
<protein>
    <submittedName>
        <fullName evidence="1">Uncharacterized protein</fullName>
    </submittedName>
</protein>
<gene>
    <name evidence="1" type="ORF">HNR30_006283</name>
</gene>
<comment type="caution">
    <text evidence="1">The sequence shown here is derived from an EMBL/GenBank/DDBJ whole genome shotgun (WGS) entry which is preliminary data.</text>
</comment>
<evidence type="ECO:0000313" key="2">
    <source>
        <dbReference type="Proteomes" id="UP000530928"/>
    </source>
</evidence>
<proteinExistence type="predicted"/>
<name>A0A7W0HTP2_9ACTN</name>
<sequence length="89" mass="9805">MRRQCLAGSVTAEARLFPLAQFMADVYAAALLLEQARWEERAGYGTRKALVARLYAEEHLVERGPLRGIDRAAEALDHFDELVGGAFAG</sequence>
<accession>A0A7W0HTP2</accession>
<keyword evidence="2" id="KW-1185">Reference proteome</keyword>
<dbReference type="EMBL" id="JACDUR010000006">
    <property type="protein sequence ID" value="MBA2894911.1"/>
    <property type="molecule type" value="Genomic_DNA"/>
</dbReference>
<dbReference type="Proteomes" id="UP000530928">
    <property type="component" value="Unassembled WGS sequence"/>
</dbReference>
<dbReference type="AlphaFoldDB" id="A0A7W0HTP2"/>
<evidence type="ECO:0000313" key="1">
    <source>
        <dbReference type="EMBL" id="MBA2894911.1"/>
    </source>
</evidence>
<dbReference type="RefSeq" id="WP_181613621.1">
    <property type="nucleotide sequence ID" value="NZ_BAABAM010000004.1"/>
</dbReference>